<dbReference type="AlphaFoldDB" id="A0A1E5Q8U0"/>
<dbReference type="STRING" id="28181.BEN30_07770"/>
<reference evidence="10" key="1">
    <citation type="submission" date="2016-07" db="EMBL/GenBank/DDBJ databases">
        <authorList>
            <person name="Florea S."/>
            <person name="Webb J.S."/>
            <person name="Jaromczyk J."/>
            <person name="Schardl C.L."/>
        </authorList>
    </citation>
    <scope>NUCLEOTIDE SEQUENCE [LARGE SCALE GENOMIC DNA]</scope>
    <source>
        <strain evidence="10">MV-1</strain>
    </source>
</reference>
<keyword evidence="10" id="KW-1185">Reference proteome</keyword>
<evidence type="ECO:0000256" key="4">
    <source>
        <dbReference type="ARBA" id="ARBA00023136"/>
    </source>
</evidence>
<name>A0A1E5Q8U0_9PROT</name>
<dbReference type="InterPro" id="IPR020823">
    <property type="entry name" value="Cell_div_FtsA"/>
</dbReference>
<keyword evidence="4 6" id="KW-0472">Membrane</keyword>
<evidence type="ECO:0000313" key="9">
    <source>
        <dbReference type="EMBL" id="OEJ67889.1"/>
    </source>
</evidence>
<dbReference type="InterPro" id="IPR003494">
    <property type="entry name" value="SHS2_FtsA"/>
</dbReference>
<comment type="similarity">
    <text evidence="6 7">Belongs to the FtsA/MreB family.</text>
</comment>
<evidence type="ECO:0000256" key="5">
    <source>
        <dbReference type="ARBA" id="ARBA00023306"/>
    </source>
</evidence>
<dbReference type="InterPro" id="IPR050696">
    <property type="entry name" value="FtsA/MreB"/>
</dbReference>
<dbReference type="Gene3D" id="3.30.1490.110">
    <property type="match status" value="1"/>
</dbReference>
<evidence type="ECO:0000259" key="8">
    <source>
        <dbReference type="SMART" id="SM00842"/>
    </source>
</evidence>
<proteinExistence type="inferred from homology"/>
<gene>
    <name evidence="6" type="primary">ftsA</name>
    <name evidence="9" type="ORF">BEN30_07770</name>
</gene>
<dbReference type="InterPro" id="IPR018181">
    <property type="entry name" value="Heat_shock_70_CS"/>
</dbReference>
<organism evidence="9 10">
    <name type="scientific">Magnetovibrio blakemorei</name>
    <dbReference type="NCBI Taxonomy" id="28181"/>
    <lineage>
        <taxon>Bacteria</taxon>
        <taxon>Pseudomonadati</taxon>
        <taxon>Pseudomonadota</taxon>
        <taxon>Alphaproteobacteria</taxon>
        <taxon>Rhodospirillales</taxon>
        <taxon>Magnetovibrionaceae</taxon>
        <taxon>Magnetovibrio</taxon>
    </lineage>
</organism>
<evidence type="ECO:0000256" key="2">
    <source>
        <dbReference type="ARBA" id="ARBA00022475"/>
    </source>
</evidence>
<dbReference type="GO" id="GO:0043093">
    <property type="term" value="P:FtsZ-dependent cytokinesis"/>
    <property type="evidence" value="ECO:0007669"/>
    <property type="project" value="UniProtKB-UniRule"/>
</dbReference>
<dbReference type="Gene3D" id="3.30.420.40">
    <property type="match status" value="2"/>
</dbReference>
<protein>
    <recommendedName>
        <fullName evidence="6 7">Cell division protein FtsA</fullName>
    </recommendedName>
</protein>
<dbReference type="PROSITE" id="PS00329">
    <property type="entry name" value="HSP70_2"/>
    <property type="match status" value="1"/>
</dbReference>
<sequence length="422" mass="45298">MHRHKPQTKPRNGLVAALDIGTTKISCLIARQEGTRPPRVLGIGHHASAGVRHGAIVDMDDAEAAVRAAVGAAEEMAGTNIHSVNVALSGPVFKSRLVAYDIGIAGHEIGDQDLRKILDASRLASELPEDQEIVHSIPVGYSIDGNRGVRDPRGMFGDRLGVNLHVITASTNALRNLDTCLHRCHLEVENRVVGPYASALSALVEDEMKLGVTLIDMGGGTTNISVFFDGELVHADCIAVGGVNVTNDIARGLSTPVQHAERMKTLYGNCMPSPSDDLEVIKVPLIGEEQTGETNPVARSMLVGIIRPRIEETFELIRERLNSAGFEKLSGPRIVLTGGASLLPGVREMAGSILNKAQVRMAKPRYLEGMAEASSGPQFATCAGLIYYALESTGELAGRTYRPKDQPASRLGRIGQWLRENF</sequence>
<dbReference type="Pfam" id="PF14450">
    <property type="entry name" value="FtsA"/>
    <property type="match status" value="2"/>
</dbReference>
<accession>A0A1E5Q8U0</accession>
<dbReference type="InterPro" id="IPR043129">
    <property type="entry name" value="ATPase_NBD"/>
</dbReference>
<dbReference type="PIRSF" id="PIRSF003101">
    <property type="entry name" value="FtsA"/>
    <property type="match status" value="1"/>
</dbReference>
<dbReference type="OrthoDB" id="9810567at2"/>
<evidence type="ECO:0000256" key="6">
    <source>
        <dbReference type="HAMAP-Rule" id="MF_02033"/>
    </source>
</evidence>
<comment type="caution">
    <text evidence="9">The sequence shown here is derived from an EMBL/GenBank/DDBJ whole genome shotgun (WGS) entry which is preliminary data.</text>
</comment>
<dbReference type="EMBL" id="MCGG01000018">
    <property type="protein sequence ID" value="OEJ67889.1"/>
    <property type="molecule type" value="Genomic_DNA"/>
</dbReference>
<dbReference type="CDD" id="cd24048">
    <property type="entry name" value="ASKHA_NBD_FtsA"/>
    <property type="match status" value="1"/>
</dbReference>
<dbReference type="HAMAP" id="MF_02033">
    <property type="entry name" value="FtsA"/>
    <property type="match status" value="1"/>
</dbReference>
<dbReference type="GO" id="GO:0032153">
    <property type="term" value="C:cell division site"/>
    <property type="evidence" value="ECO:0007669"/>
    <property type="project" value="UniProtKB-UniRule"/>
</dbReference>
<keyword evidence="3 6" id="KW-0132">Cell division</keyword>
<dbReference type="PANTHER" id="PTHR32432:SF4">
    <property type="entry name" value="CELL DIVISION PROTEIN FTSA"/>
    <property type="match status" value="1"/>
</dbReference>
<keyword evidence="5 6" id="KW-0131">Cell cycle</keyword>
<dbReference type="SUPFAM" id="SSF53067">
    <property type="entry name" value="Actin-like ATPase domain"/>
    <property type="match status" value="2"/>
</dbReference>
<dbReference type="Pfam" id="PF02491">
    <property type="entry name" value="SHS2_FTSA"/>
    <property type="match status" value="1"/>
</dbReference>
<comment type="subcellular location">
    <subcellularLocation>
        <location evidence="6">Cell membrane</location>
        <topology evidence="6">Peripheral membrane protein</topology>
        <orientation evidence="6">Cytoplasmic side</orientation>
    </subcellularLocation>
    <text evidence="6">Localizes to the Z ring in an FtsZ-dependent manner. Targeted to the membrane through a conserved C-terminal amphipathic helix.</text>
</comment>
<comment type="similarity">
    <text evidence="1">Belongs to the heat shock protein 70 family.</text>
</comment>
<dbReference type="RefSeq" id="WP_069957478.1">
    <property type="nucleotide sequence ID" value="NZ_MCGG01000018.1"/>
</dbReference>
<dbReference type="SMART" id="SM00842">
    <property type="entry name" value="FtsA"/>
    <property type="match status" value="1"/>
</dbReference>
<evidence type="ECO:0000256" key="1">
    <source>
        <dbReference type="ARBA" id="ARBA00007381"/>
    </source>
</evidence>
<keyword evidence="2 6" id="KW-1003">Cell membrane</keyword>
<dbReference type="PANTHER" id="PTHR32432">
    <property type="entry name" value="CELL DIVISION PROTEIN FTSA-RELATED"/>
    <property type="match status" value="1"/>
</dbReference>
<feature type="domain" description="SHS2" evidence="8">
    <location>
        <begin position="15"/>
        <end position="202"/>
    </location>
</feature>
<dbReference type="GO" id="GO:0009898">
    <property type="term" value="C:cytoplasmic side of plasma membrane"/>
    <property type="evidence" value="ECO:0007669"/>
    <property type="project" value="UniProtKB-UniRule"/>
</dbReference>
<dbReference type="Proteomes" id="UP000095347">
    <property type="component" value="Unassembled WGS sequence"/>
</dbReference>
<comment type="subunit">
    <text evidence="6">Self-interacts. Interacts with FtsZ.</text>
</comment>
<evidence type="ECO:0000256" key="7">
    <source>
        <dbReference type="PIRNR" id="PIRNR003101"/>
    </source>
</evidence>
<evidence type="ECO:0000256" key="3">
    <source>
        <dbReference type="ARBA" id="ARBA00022618"/>
    </source>
</evidence>
<dbReference type="NCBIfam" id="TIGR01174">
    <property type="entry name" value="ftsA"/>
    <property type="match status" value="1"/>
</dbReference>
<comment type="function">
    <text evidence="6 7">Cell division protein that is involved in the assembly of the Z ring. May serve as a membrane anchor for the Z ring.</text>
</comment>
<evidence type="ECO:0000313" key="10">
    <source>
        <dbReference type="Proteomes" id="UP000095347"/>
    </source>
</evidence>